<dbReference type="SUPFAM" id="SSF50978">
    <property type="entry name" value="WD40 repeat-like"/>
    <property type="match status" value="1"/>
</dbReference>
<feature type="region of interest" description="Disordered" evidence="4">
    <location>
        <begin position="375"/>
        <end position="401"/>
    </location>
</feature>
<evidence type="ECO:0000256" key="4">
    <source>
        <dbReference type="SAM" id="MobiDB-lite"/>
    </source>
</evidence>
<accession>A0A8H6TX68</accession>
<dbReference type="EMBL" id="JACAZI010000051">
    <property type="protein sequence ID" value="KAF7325380.1"/>
    <property type="molecule type" value="Genomic_DNA"/>
</dbReference>
<feature type="repeat" description="WD" evidence="3">
    <location>
        <begin position="183"/>
        <end position="197"/>
    </location>
</feature>
<dbReference type="InterPro" id="IPR015943">
    <property type="entry name" value="WD40/YVTN_repeat-like_dom_sf"/>
</dbReference>
<dbReference type="PROSITE" id="PS50082">
    <property type="entry name" value="WD_REPEATS_2"/>
    <property type="match status" value="2"/>
</dbReference>
<name>A0A8H6TX68_9AGAR</name>
<dbReference type="InterPro" id="IPR036322">
    <property type="entry name" value="WD40_repeat_dom_sf"/>
</dbReference>
<dbReference type="Proteomes" id="UP000620124">
    <property type="component" value="Unassembled WGS sequence"/>
</dbReference>
<sequence length="401" mass="43701">MSLSPTHRQFPRTRQQRRSLSCLKDRVISASGESSVHVCGLLTGGLHLVLQGHKGQVSGHSLPHVAFLVSNSTDRVVRIRDLVSGRCTHVFGGPTRARCAVSRSLQPGWVEMEDGRRERWPKRALRWCVGLTGSHLRVWTLPRSRDTELLRMGGRGRQPISSAVPPGPRPAVRGLAARGTTTLVSGSYDCTVRVWDLVTGACKWLLVGHTQKGAVQRRSRPVSPSSLLRLHGRHGAHLGPQKPAPAHTLTGHTSLVGLLGLSPRTLVSAAADSTLRVWDPDTGALRHTLTAHTGAITCFQHDEFKLLSGSDGTLKMWNLRDGSVARDLLTGITGVWQVVFDQRWCAAASNQTRGGAVETVIDVWDFTEDADWVVVGEPPETGNASSENEDKDEDEDEAEQL</sequence>
<dbReference type="PROSITE" id="PS50294">
    <property type="entry name" value="WD_REPEATS_REGION"/>
    <property type="match status" value="1"/>
</dbReference>
<dbReference type="InterPro" id="IPR001680">
    <property type="entry name" value="WD40_rpt"/>
</dbReference>
<dbReference type="AlphaFoldDB" id="A0A8H6TX68"/>
<dbReference type="OrthoDB" id="190105at2759"/>
<dbReference type="InterPro" id="IPR019775">
    <property type="entry name" value="WD40_repeat_CS"/>
</dbReference>
<keyword evidence="1 3" id="KW-0853">WD repeat</keyword>
<evidence type="ECO:0000313" key="6">
    <source>
        <dbReference type="Proteomes" id="UP000620124"/>
    </source>
</evidence>
<feature type="compositionally biased region" description="Acidic residues" evidence="4">
    <location>
        <begin position="387"/>
        <end position="401"/>
    </location>
</feature>
<dbReference type="GO" id="GO:1990234">
    <property type="term" value="C:transferase complex"/>
    <property type="evidence" value="ECO:0007669"/>
    <property type="project" value="UniProtKB-ARBA"/>
</dbReference>
<dbReference type="PRINTS" id="PR00320">
    <property type="entry name" value="GPROTEINBRPT"/>
</dbReference>
<comment type="caution">
    <text evidence="5">The sequence shown here is derived from an EMBL/GenBank/DDBJ whole genome shotgun (WGS) entry which is preliminary data.</text>
</comment>
<dbReference type="PANTHER" id="PTHR22847">
    <property type="entry name" value="WD40 REPEAT PROTEIN"/>
    <property type="match status" value="1"/>
</dbReference>
<evidence type="ECO:0000313" key="5">
    <source>
        <dbReference type="EMBL" id="KAF7325380.1"/>
    </source>
</evidence>
<dbReference type="PANTHER" id="PTHR22847:SF637">
    <property type="entry name" value="WD REPEAT DOMAIN 5B"/>
    <property type="match status" value="1"/>
</dbReference>
<dbReference type="SMART" id="SM00320">
    <property type="entry name" value="WD40"/>
    <property type="match status" value="4"/>
</dbReference>
<organism evidence="5 6">
    <name type="scientific">Mycena venus</name>
    <dbReference type="NCBI Taxonomy" id="2733690"/>
    <lineage>
        <taxon>Eukaryota</taxon>
        <taxon>Fungi</taxon>
        <taxon>Dikarya</taxon>
        <taxon>Basidiomycota</taxon>
        <taxon>Agaricomycotina</taxon>
        <taxon>Agaricomycetes</taxon>
        <taxon>Agaricomycetidae</taxon>
        <taxon>Agaricales</taxon>
        <taxon>Marasmiineae</taxon>
        <taxon>Mycenaceae</taxon>
        <taxon>Mycena</taxon>
    </lineage>
</organism>
<proteinExistence type="predicted"/>
<dbReference type="PROSITE" id="PS00678">
    <property type="entry name" value="WD_REPEATS_1"/>
    <property type="match status" value="1"/>
</dbReference>
<evidence type="ECO:0000256" key="2">
    <source>
        <dbReference type="ARBA" id="ARBA00022737"/>
    </source>
</evidence>
<evidence type="ECO:0000256" key="1">
    <source>
        <dbReference type="ARBA" id="ARBA00022574"/>
    </source>
</evidence>
<protein>
    <submittedName>
        <fullName evidence="5">WD40 repeat-like protein</fullName>
    </submittedName>
</protein>
<evidence type="ECO:0000256" key="3">
    <source>
        <dbReference type="PROSITE-ProRule" id="PRU00221"/>
    </source>
</evidence>
<dbReference type="GO" id="GO:0005634">
    <property type="term" value="C:nucleus"/>
    <property type="evidence" value="ECO:0007669"/>
    <property type="project" value="TreeGrafter"/>
</dbReference>
<dbReference type="Pfam" id="PF00400">
    <property type="entry name" value="WD40"/>
    <property type="match status" value="3"/>
</dbReference>
<feature type="repeat" description="WD" evidence="3">
    <location>
        <begin position="249"/>
        <end position="288"/>
    </location>
</feature>
<keyword evidence="6" id="KW-1185">Reference proteome</keyword>
<gene>
    <name evidence="5" type="ORF">MVEN_02627400</name>
</gene>
<keyword evidence="2" id="KW-0677">Repeat</keyword>
<dbReference type="InterPro" id="IPR020472">
    <property type="entry name" value="WD40_PAC1"/>
</dbReference>
<reference evidence="5" key="1">
    <citation type="submission" date="2020-05" db="EMBL/GenBank/DDBJ databases">
        <title>Mycena genomes resolve the evolution of fungal bioluminescence.</title>
        <authorList>
            <person name="Tsai I.J."/>
        </authorList>
    </citation>
    <scope>NUCLEOTIDE SEQUENCE</scope>
    <source>
        <strain evidence="5">CCC161011</strain>
    </source>
</reference>
<dbReference type="Gene3D" id="2.130.10.10">
    <property type="entry name" value="YVTN repeat-like/Quinoprotein amine dehydrogenase"/>
    <property type="match status" value="3"/>
</dbReference>